<keyword evidence="3" id="KW-1185">Reference proteome</keyword>
<dbReference type="InterPro" id="IPR036846">
    <property type="entry name" value="GM2-AP_sf"/>
</dbReference>
<name>A0A8J2R2X9_9NEOP</name>
<evidence type="ECO:0000313" key="2">
    <source>
        <dbReference type="EMBL" id="CAG9578942.1"/>
    </source>
</evidence>
<gene>
    <name evidence="2" type="ORF">DCHRY22_LOCUS12953</name>
</gene>
<dbReference type="Proteomes" id="UP000789524">
    <property type="component" value="Unassembled WGS sequence"/>
</dbReference>
<keyword evidence="1" id="KW-0732">Signal</keyword>
<evidence type="ECO:0000313" key="3">
    <source>
        <dbReference type="Proteomes" id="UP000789524"/>
    </source>
</evidence>
<dbReference type="OrthoDB" id="7358562at2759"/>
<sequence>MKVYYIAQFNDKITDCEDFDNNFFKCENFVLGFVKDTDESGIGLSGQINLLETAIDDYMVNLNIYKETPVGMEFMYSVEGNLCDNFKQEDSPWYPLLKTFNKSECPVEPEVFNVEQMVISLDFAKDVLRHEYCGSYIVEMTTSSSSGEALSCHNIPVEIVEKSCDES</sequence>
<protein>
    <submittedName>
        <fullName evidence="2">(African queen) hypothetical protein</fullName>
    </submittedName>
</protein>
<organism evidence="2 3">
    <name type="scientific">Danaus chrysippus</name>
    <name type="common">African queen</name>
    <dbReference type="NCBI Taxonomy" id="151541"/>
    <lineage>
        <taxon>Eukaryota</taxon>
        <taxon>Metazoa</taxon>
        <taxon>Ecdysozoa</taxon>
        <taxon>Arthropoda</taxon>
        <taxon>Hexapoda</taxon>
        <taxon>Insecta</taxon>
        <taxon>Pterygota</taxon>
        <taxon>Neoptera</taxon>
        <taxon>Endopterygota</taxon>
        <taxon>Lepidoptera</taxon>
        <taxon>Glossata</taxon>
        <taxon>Ditrysia</taxon>
        <taxon>Papilionoidea</taxon>
        <taxon>Nymphalidae</taxon>
        <taxon>Danainae</taxon>
        <taxon>Danaini</taxon>
        <taxon>Danaina</taxon>
        <taxon>Danaus</taxon>
        <taxon>Anosia</taxon>
    </lineage>
</organism>
<evidence type="ECO:0000256" key="1">
    <source>
        <dbReference type="ARBA" id="ARBA00022729"/>
    </source>
</evidence>
<dbReference type="EMBL" id="CAKASE010000078">
    <property type="protein sequence ID" value="CAG9578942.1"/>
    <property type="molecule type" value="Genomic_DNA"/>
</dbReference>
<comment type="caution">
    <text evidence="2">The sequence shown here is derived from an EMBL/GenBank/DDBJ whole genome shotgun (WGS) entry which is preliminary data.</text>
</comment>
<dbReference type="Gene3D" id="2.70.220.10">
    <property type="entry name" value="Ganglioside GM2 activator"/>
    <property type="match status" value="1"/>
</dbReference>
<proteinExistence type="predicted"/>
<accession>A0A8J2R2X9</accession>
<reference evidence="2" key="1">
    <citation type="submission" date="2021-09" db="EMBL/GenBank/DDBJ databases">
        <authorList>
            <person name="Martin H S."/>
        </authorList>
    </citation>
    <scope>NUCLEOTIDE SEQUENCE</scope>
</reference>
<dbReference type="AlphaFoldDB" id="A0A8J2R2X9"/>